<dbReference type="PANTHER" id="PTHR45623:SF17">
    <property type="entry name" value="CHROMODOMAIN-HELICASE-DNA-BINDING PROTEIN 3-RELATED"/>
    <property type="match status" value="1"/>
</dbReference>
<dbReference type="GO" id="GO:0042393">
    <property type="term" value="F:histone binding"/>
    <property type="evidence" value="ECO:0007669"/>
    <property type="project" value="TreeGrafter"/>
</dbReference>
<keyword evidence="2" id="KW-0677">Repeat</keyword>
<feature type="region of interest" description="Disordered" evidence="7">
    <location>
        <begin position="1620"/>
        <end position="1749"/>
    </location>
</feature>
<dbReference type="InterPro" id="IPR049730">
    <property type="entry name" value="SNF2/RAD54-like_C"/>
</dbReference>
<accession>A0A8H5LYR0</accession>
<dbReference type="SMART" id="SM00490">
    <property type="entry name" value="HELICc"/>
    <property type="match status" value="1"/>
</dbReference>
<gene>
    <name evidence="10" type="ORF">D9758_000456</name>
</gene>
<dbReference type="PANTHER" id="PTHR45623">
    <property type="entry name" value="CHROMODOMAIN-HELICASE-DNA-BINDING PROTEIN 3-RELATED-RELATED"/>
    <property type="match status" value="1"/>
</dbReference>
<keyword evidence="5" id="KW-0067">ATP-binding</keyword>
<feature type="region of interest" description="Disordered" evidence="7">
    <location>
        <begin position="446"/>
        <end position="469"/>
    </location>
</feature>
<dbReference type="PROSITE" id="PS51194">
    <property type="entry name" value="HELICASE_CTER"/>
    <property type="match status" value="1"/>
</dbReference>
<protein>
    <recommendedName>
        <fullName evidence="12">Chromatin remodeling factor mit1</fullName>
    </recommendedName>
</protein>
<evidence type="ECO:0000259" key="8">
    <source>
        <dbReference type="PROSITE" id="PS51192"/>
    </source>
</evidence>
<evidence type="ECO:0000313" key="10">
    <source>
        <dbReference type="EMBL" id="KAF5374945.1"/>
    </source>
</evidence>
<evidence type="ECO:0000256" key="4">
    <source>
        <dbReference type="ARBA" id="ARBA00022801"/>
    </source>
</evidence>
<evidence type="ECO:0000256" key="7">
    <source>
        <dbReference type="SAM" id="MobiDB-lite"/>
    </source>
</evidence>
<dbReference type="InterPro" id="IPR027417">
    <property type="entry name" value="P-loop_NTPase"/>
</dbReference>
<dbReference type="SMART" id="SM00298">
    <property type="entry name" value="CHROMO"/>
    <property type="match status" value="1"/>
</dbReference>
<keyword evidence="11" id="KW-1185">Reference proteome</keyword>
<dbReference type="CDD" id="cd18793">
    <property type="entry name" value="SF2_C_SNF"/>
    <property type="match status" value="1"/>
</dbReference>
<feature type="compositionally biased region" description="Basic residues" evidence="7">
    <location>
        <begin position="185"/>
        <end position="195"/>
    </location>
</feature>
<feature type="region of interest" description="Disordered" evidence="7">
    <location>
        <begin position="325"/>
        <end position="346"/>
    </location>
</feature>
<dbReference type="InterPro" id="IPR001650">
    <property type="entry name" value="Helicase_C-like"/>
</dbReference>
<dbReference type="InterPro" id="IPR016197">
    <property type="entry name" value="Chromo-like_dom_sf"/>
</dbReference>
<dbReference type="GO" id="GO:0003677">
    <property type="term" value="F:DNA binding"/>
    <property type="evidence" value="ECO:0007669"/>
    <property type="project" value="TreeGrafter"/>
</dbReference>
<dbReference type="InterPro" id="IPR014001">
    <property type="entry name" value="Helicase_ATP-bd"/>
</dbReference>
<dbReference type="PROSITE" id="PS51192">
    <property type="entry name" value="HELICASE_ATP_BIND_1"/>
    <property type="match status" value="1"/>
</dbReference>
<evidence type="ECO:0000256" key="5">
    <source>
        <dbReference type="ARBA" id="ARBA00022840"/>
    </source>
</evidence>
<proteinExistence type="predicted"/>
<evidence type="ECO:0000256" key="1">
    <source>
        <dbReference type="ARBA" id="ARBA00004123"/>
    </source>
</evidence>
<dbReference type="GO" id="GO:0000785">
    <property type="term" value="C:chromatin"/>
    <property type="evidence" value="ECO:0007669"/>
    <property type="project" value="TreeGrafter"/>
</dbReference>
<dbReference type="SUPFAM" id="SSF54160">
    <property type="entry name" value="Chromo domain-like"/>
    <property type="match status" value="1"/>
</dbReference>
<dbReference type="GO" id="GO:0016887">
    <property type="term" value="F:ATP hydrolysis activity"/>
    <property type="evidence" value="ECO:0007669"/>
    <property type="project" value="TreeGrafter"/>
</dbReference>
<sequence length="1773" mass="199777">MDDTDPPDPLLLLSPVTTVQTIDQNPPNSHNRRQLYVSVPSLPEAKKSLYSDMPEEGYVAEPETVIDEIVGDVQDKKKGLHLYYGRRAGELLRGYTENTLRKRHSHLLESYAIKREYGLVPKKFDPSGDDVDPDSRLSIFVSIDKKSKKADYSYRSGSESTFTGSDESSELTDVDDDNFSDGTHRATRRSSRTRRQYTLPFSPKKTRAQRLYLPQDSDVSDDEDASPKSRRRSTRNKKGRVIKFDDGTETQDSDYQISRVKRSKKTKGKKSFSESARPAYGHFRSIEDLEYDSDEETRVLRAHRNFCEKCLEPPATRLLQVALKRTKKGKKKKSEEDDFEDTEDDEERAKSLGGWVQCMKCPVAAHWRCLASTQQNEILKATQIRDRAKWLKEHEGQDVDVAKDGPRKRPGLQCDQTTEFICGSCTKGGLCMGCKQTALEPVPVTAPESNEQGVSEGAASASGGVTEETSPQYKQPAQLLFRCRTCKRLAHYGHLALPDLQEDELLAAERLQHKWLCNDCHSYQWELDKILAWRPYPPNAVEPPHSGTEQINYKSSLPREYLVKWQGRSYRRASWVPHMWLLSTKPSKLKNFLTVGSRIELLGSTSDGVGEFDDQPSNIFDDGDILDSSASRRQTTTTSAPSSMPDAENRIPLDWKTVDRVLSVVLRRPHPRKARNRKEKKRNRNNVIMSDGEEEAVEVDEEAEKVYQATFQNGELPPEDFTETIYSFEARTGRTFGEDPEDIQLIVWAFIKWVDLGYGEATWDSPPLHSDPTYHAFQGAFRRFVASREVRVTKHGKNTVTELDKRTKDEYRRTLTYQDVSQVQLGQDPSLKLMDFQLDGLNWLCDNWWNKQPCILADDMGLGKTVQVSTFIGRVIGEFQAAPALIVVPNSTITNWIREFERWAPKLRVVPFYGESTGRKVIKEFELFHEDVEQGFTRAKFHVLVTTFETMTNTNDFAVFKSQPRWEILVVDEGQRLKSDSSLLFRKLNELNTLHRVIMTGTPLNNTIRELFNLMHFLDPSQWQDLEALDSEYAELNEDLVKQLHGRLRPYLLRRIKNDVLDLPPKNEVILPVSMTKLQKEVYRSILSRNLEILGSLTKPGSEVKGSARKTKITNLLMELRKCLQHPYLCDEAIEPRDLSPQETHGKLIDASAKLRLLKSLLPKLKSRGHRVLLFSQFVIALNIVEDFLVGENYKFLRLDGNTPGFQRQKDIDEFNRPGSDVFVYLLTTRAGGVGINLATADTVIVLDPDFNPHQDMQAIARSHRFGQTKKCLVFKMMVKESAEERIMQMGKKKLALDHLIVQKINDEESVGDTVQSILTYGAQALFESDEGSAKDITYTDNDLDSLIDKTEKEGQVDDKAQKEGFSFAKIWTADKNELEEIGDDDQGQGDSWAQTLQKINAERERVKIQEEALSGRGARRKAAYRKENMYIEDSPVKKNKKSKSQAVSNSDGESAYQGSDINSYGSDVESLPNAMGVELKELQNTGGRQDYSAPSEHRGHKAQVPTPASYCNLCEQYHGDGECSMLESSENLVEYREMLMLHAEDESWENRSAAIQAIDELLYRRGDGHLLAGQPLHLVQGPLLGAKKEKAKIPGQTPVQIPAKTLPAAPRPPPQIQYVAGPSLMTNTAPKTTIPSNGVPRPQAQHDAGRPSLTKNTTPQSVVSNSGLMPRSQAQVQNLAGPSRPTHTAPQTANTSMGVMVPQHPPPAQPVAGTSTSQRLPPPHGSKRPSSPASLPQAPNKRPKKAEDTCAVCKGPLHNLGQCPVIAQGPER</sequence>
<feature type="compositionally biased region" description="Low complexity" evidence="7">
    <location>
        <begin position="453"/>
        <end position="468"/>
    </location>
</feature>
<comment type="caution">
    <text evidence="10">The sequence shown here is derived from an EMBL/GenBank/DDBJ whole genome shotgun (WGS) entry which is preliminary data.</text>
</comment>
<keyword evidence="4" id="KW-0378">Hydrolase</keyword>
<feature type="compositionally biased region" description="Basic residues" evidence="7">
    <location>
        <begin position="259"/>
        <end position="270"/>
    </location>
</feature>
<feature type="compositionally biased region" description="Low complexity" evidence="7">
    <location>
        <begin position="628"/>
        <end position="643"/>
    </location>
</feature>
<feature type="region of interest" description="Disordered" evidence="7">
    <location>
        <begin position="612"/>
        <end position="650"/>
    </location>
</feature>
<evidence type="ECO:0000259" key="9">
    <source>
        <dbReference type="PROSITE" id="PS51194"/>
    </source>
</evidence>
<comment type="subcellular location">
    <subcellularLocation>
        <location evidence="1">Nucleus</location>
    </subcellularLocation>
</comment>
<dbReference type="Gene3D" id="3.40.50.10810">
    <property type="entry name" value="Tandem AAA-ATPase domain"/>
    <property type="match status" value="1"/>
</dbReference>
<dbReference type="SUPFAM" id="SSF52540">
    <property type="entry name" value="P-loop containing nucleoside triphosphate hydrolases"/>
    <property type="match status" value="2"/>
</dbReference>
<dbReference type="InterPro" id="IPR000953">
    <property type="entry name" value="Chromo/chromo_shadow_dom"/>
</dbReference>
<keyword evidence="3" id="KW-0547">Nucleotide-binding</keyword>
<evidence type="ECO:0008006" key="12">
    <source>
        <dbReference type="Google" id="ProtNLM"/>
    </source>
</evidence>
<dbReference type="Pfam" id="PF00176">
    <property type="entry name" value="SNF2-rel_dom"/>
    <property type="match status" value="1"/>
</dbReference>
<dbReference type="Proteomes" id="UP000559256">
    <property type="component" value="Unassembled WGS sequence"/>
</dbReference>
<dbReference type="GO" id="GO:0140658">
    <property type="term" value="F:ATP-dependent chromatin remodeler activity"/>
    <property type="evidence" value="ECO:0007669"/>
    <property type="project" value="TreeGrafter"/>
</dbReference>
<feature type="region of interest" description="Disordered" evidence="7">
    <location>
        <begin position="152"/>
        <end position="276"/>
    </location>
</feature>
<dbReference type="GO" id="GO:0003682">
    <property type="term" value="F:chromatin binding"/>
    <property type="evidence" value="ECO:0007669"/>
    <property type="project" value="TreeGrafter"/>
</dbReference>
<keyword evidence="6" id="KW-0539">Nucleus</keyword>
<dbReference type="EMBL" id="JAACJM010000001">
    <property type="protein sequence ID" value="KAF5374945.1"/>
    <property type="molecule type" value="Genomic_DNA"/>
</dbReference>
<feature type="compositionally biased region" description="Acidic residues" evidence="7">
    <location>
        <begin position="336"/>
        <end position="346"/>
    </location>
</feature>
<dbReference type="InterPro" id="IPR000330">
    <property type="entry name" value="SNF2_N"/>
</dbReference>
<feature type="compositionally biased region" description="Acidic residues" evidence="7">
    <location>
        <begin position="167"/>
        <end position="179"/>
    </location>
</feature>
<evidence type="ECO:0000256" key="3">
    <source>
        <dbReference type="ARBA" id="ARBA00022741"/>
    </source>
</evidence>
<evidence type="ECO:0000256" key="2">
    <source>
        <dbReference type="ARBA" id="ARBA00022737"/>
    </source>
</evidence>
<evidence type="ECO:0000313" key="11">
    <source>
        <dbReference type="Proteomes" id="UP000559256"/>
    </source>
</evidence>
<evidence type="ECO:0000256" key="6">
    <source>
        <dbReference type="ARBA" id="ARBA00023242"/>
    </source>
</evidence>
<feature type="compositionally biased region" description="Polar residues" evidence="7">
    <location>
        <begin position="1445"/>
        <end position="1466"/>
    </location>
</feature>
<dbReference type="InterPro" id="IPR056616">
    <property type="entry name" value="Chromo_MIT1"/>
</dbReference>
<name>A0A8H5LYR0_9AGAR</name>
<dbReference type="InterPro" id="IPR038718">
    <property type="entry name" value="SNF2-like_sf"/>
</dbReference>
<feature type="region of interest" description="Disordered" evidence="7">
    <location>
        <begin position="1413"/>
        <end position="1470"/>
    </location>
</feature>
<dbReference type="GO" id="GO:0005634">
    <property type="term" value="C:nucleus"/>
    <property type="evidence" value="ECO:0007669"/>
    <property type="project" value="UniProtKB-SubCell"/>
</dbReference>
<feature type="compositionally biased region" description="Polar residues" evidence="7">
    <location>
        <begin position="1654"/>
        <end position="1698"/>
    </location>
</feature>
<dbReference type="OrthoDB" id="5857104at2759"/>
<feature type="domain" description="Helicase C-terminal" evidence="9">
    <location>
        <begin position="1157"/>
        <end position="1309"/>
    </location>
</feature>
<dbReference type="Gene3D" id="3.40.50.300">
    <property type="entry name" value="P-loop containing nucleotide triphosphate hydrolases"/>
    <property type="match status" value="1"/>
</dbReference>
<dbReference type="Gene3D" id="2.40.50.40">
    <property type="match status" value="1"/>
</dbReference>
<organism evidence="10 11">
    <name type="scientific">Tetrapyrgos nigripes</name>
    <dbReference type="NCBI Taxonomy" id="182062"/>
    <lineage>
        <taxon>Eukaryota</taxon>
        <taxon>Fungi</taxon>
        <taxon>Dikarya</taxon>
        <taxon>Basidiomycota</taxon>
        <taxon>Agaricomycotina</taxon>
        <taxon>Agaricomycetes</taxon>
        <taxon>Agaricomycetidae</taxon>
        <taxon>Agaricales</taxon>
        <taxon>Marasmiineae</taxon>
        <taxon>Marasmiaceae</taxon>
        <taxon>Tetrapyrgos</taxon>
    </lineage>
</organism>
<reference evidence="10 11" key="1">
    <citation type="journal article" date="2020" name="ISME J.">
        <title>Uncovering the hidden diversity of litter-decomposition mechanisms in mushroom-forming fungi.</title>
        <authorList>
            <person name="Floudas D."/>
            <person name="Bentzer J."/>
            <person name="Ahren D."/>
            <person name="Johansson T."/>
            <person name="Persson P."/>
            <person name="Tunlid A."/>
        </authorList>
    </citation>
    <scope>NUCLEOTIDE SEQUENCE [LARGE SCALE GENOMIC DNA]</scope>
    <source>
        <strain evidence="10 11">CBS 291.85</strain>
    </source>
</reference>
<feature type="compositionally biased region" description="Polar residues" evidence="7">
    <location>
        <begin position="1625"/>
        <end position="1637"/>
    </location>
</feature>
<dbReference type="SMART" id="SM00487">
    <property type="entry name" value="DEXDc"/>
    <property type="match status" value="1"/>
</dbReference>
<feature type="compositionally biased region" description="Polar residues" evidence="7">
    <location>
        <begin position="155"/>
        <end position="166"/>
    </location>
</feature>
<dbReference type="Pfam" id="PF00271">
    <property type="entry name" value="Helicase_C"/>
    <property type="match status" value="1"/>
</dbReference>
<dbReference type="Pfam" id="PF23615">
    <property type="entry name" value="Chromo_MIT1"/>
    <property type="match status" value="1"/>
</dbReference>
<feature type="domain" description="Helicase ATP-binding" evidence="8">
    <location>
        <begin position="845"/>
        <end position="1021"/>
    </location>
</feature>
<feature type="compositionally biased region" description="Basic residues" evidence="7">
    <location>
        <begin position="228"/>
        <end position="241"/>
    </location>
</feature>
<dbReference type="GO" id="GO:0005524">
    <property type="term" value="F:ATP binding"/>
    <property type="evidence" value="ECO:0007669"/>
    <property type="project" value="UniProtKB-KW"/>
</dbReference>